<proteinExistence type="inferred from homology"/>
<dbReference type="OrthoDB" id="2148490at2759"/>
<dbReference type="InterPro" id="IPR001708">
    <property type="entry name" value="YidC/ALB3/OXA1/COX18"/>
</dbReference>
<organism evidence="8 9">
    <name type="scientific">Pythium oligandrum</name>
    <name type="common">Mycoparasitic fungus</name>
    <dbReference type="NCBI Taxonomy" id="41045"/>
    <lineage>
        <taxon>Eukaryota</taxon>
        <taxon>Sar</taxon>
        <taxon>Stramenopiles</taxon>
        <taxon>Oomycota</taxon>
        <taxon>Peronosporomycetes</taxon>
        <taxon>Pythiales</taxon>
        <taxon>Pythiaceae</taxon>
        <taxon>Pythium</taxon>
    </lineage>
</organism>
<comment type="caution">
    <text evidence="8">The sequence shown here is derived from an EMBL/GenBank/DDBJ whole genome shotgun (WGS) entry which is preliminary data.</text>
</comment>
<protein>
    <recommendedName>
        <fullName evidence="7">Membrane insertase YidC/Oxa/ALB C-terminal domain-containing protein</fullName>
    </recommendedName>
</protein>
<evidence type="ECO:0000256" key="3">
    <source>
        <dbReference type="ARBA" id="ARBA00022989"/>
    </source>
</evidence>
<evidence type="ECO:0000256" key="1">
    <source>
        <dbReference type="ARBA" id="ARBA00004141"/>
    </source>
</evidence>
<evidence type="ECO:0000313" key="9">
    <source>
        <dbReference type="Proteomes" id="UP000794436"/>
    </source>
</evidence>
<feature type="domain" description="Membrane insertase YidC/Oxa/ALB C-terminal" evidence="7">
    <location>
        <begin position="120"/>
        <end position="308"/>
    </location>
</feature>
<comment type="subcellular location">
    <subcellularLocation>
        <location evidence="1 5">Membrane</location>
        <topology evidence="1 5">Multi-pass membrane protein</topology>
    </subcellularLocation>
</comment>
<evidence type="ECO:0000313" key="8">
    <source>
        <dbReference type="EMBL" id="TMW57257.1"/>
    </source>
</evidence>
<dbReference type="GO" id="GO:0005743">
    <property type="term" value="C:mitochondrial inner membrane"/>
    <property type="evidence" value="ECO:0007669"/>
    <property type="project" value="TreeGrafter"/>
</dbReference>
<feature type="transmembrane region" description="Helical" evidence="6">
    <location>
        <begin position="118"/>
        <end position="140"/>
    </location>
</feature>
<gene>
    <name evidence="8" type="ORF">Poli38472_003182</name>
</gene>
<accession>A0A8K1FF33</accession>
<evidence type="ECO:0000256" key="5">
    <source>
        <dbReference type="RuleBase" id="RU003945"/>
    </source>
</evidence>
<dbReference type="GO" id="GO:0032979">
    <property type="term" value="P:protein insertion into mitochondrial inner membrane from matrix"/>
    <property type="evidence" value="ECO:0007669"/>
    <property type="project" value="TreeGrafter"/>
</dbReference>
<dbReference type="AlphaFoldDB" id="A0A8K1FF33"/>
<keyword evidence="9" id="KW-1185">Reference proteome</keyword>
<dbReference type="Proteomes" id="UP000794436">
    <property type="component" value="Unassembled WGS sequence"/>
</dbReference>
<dbReference type="InterPro" id="IPR028055">
    <property type="entry name" value="YidC/Oxa/ALB_C"/>
</dbReference>
<keyword evidence="3 6" id="KW-1133">Transmembrane helix</keyword>
<keyword evidence="2 5" id="KW-0812">Transmembrane</keyword>
<dbReference type="PANTHER" id="PTHR12428">
    <property type="entry name" value="OXA1"/>
    <property type="match status" value="1"/>
</dbReference>
<dbReference type="GO" id="GO:0032977">
    <property type="term" value="F:membrane insertase activity"/>
    <property type="evidence" value="ECO:0007669"/>
    <property type="project" value="InterPro"/>
</dbReference>
<dbReference type="CDD" id="cd20069">
    <property type="entry name" value="5TM_Oxa1-like"/>
    <property type="match status" value="1"/>
</dbReference>
<keyword evidence="4 6" id="KW-0472">Membrane</keyword>
<name>A0A8K1FF33_PYTOL</name>
<dbReference type="PANTHER" id="PTHR12428:SF65">
    <property type="entry name" value="CYTOCHROME C OXIDASE ASSEMBLY PROTEIN COX18, MITOCHONDRIAL"/>
    <property type="match status" value="1"/>
</dbReference>
<evidence type="ECO:0000259" key="7">
    <source>
        <dbReference type="Pfam" id="PF02096"/>
    </source>
</evidence>
<dbReference type="Pfam" id="PF02096">
    <property type="entry name" value="60KD_IMP"/>
    <property type="match status" value="1"/>
</dbReference>
<reference evidence="8" key="1">
    <citation type="submission" date="2019-03" db="EMBL/GenBank/DDBJ databases">
        <title>Long read genome sequence of the mycoparasitic Pythium oligandrum ATCC 38472 isolated from sugarbeet rhizosphere.</title>
        <authorList>
            <person name="Gaulin E."/>
        </authorList>
    </citation>
    <scope>NUCLEOTIDE SEQUENCE</scope>
    <source>
        <strain evidence="8">ATCC 38472_TT</strain>
    </source>
</reference>
<dbReference type="EMBL" id="SPLM01000144">
    <property type="protein sequence ID" value="TMW57257.1"/>
    <property type="molecule type" value="Genomic_DNA"/>
</dbReference>
<evidence type="ECO:0000256" key="4">
    <source>
        <dbReference type="ARBA" id="ARBA00023136"/>
    </source>
</evidence>
<feature type="transmembrane region" description="Helical" evidence="6">
    <location>
        <begin position="190"/>
        <end position="214"/>
    </location>
</feature>
<feature type="transmembrane region" description="Helical" evidence="6">
    <location>
        <begin position="276"/>
        <end position="297"/>
    </location>
</feature>
<evidence type="ECO:0000256" key="2">
    <source>
        <dbReference type="ARBA" id="ARBA00022692"/>
    </source>
</evidence>
<evidence type="ECO:0000256" key="6">
    <source>
        <dbReference type="SAM" id="Phobius"/>
    </source>
</evidence>
<sequence length="368" mass="40172">MTLFQVRRMQPAALTAAKAFAKGPRMALQGRTLRFDAKMASMQVMMPIHSFGSRSFSSSPVPSLFDEDKIVAMSPAEAATEALDVAGSVDPAAVANLGYSLSDLAIRALEAVHITTGLPWWATIVATTFAIRTALLPLTIKSLRNADRMKAFQPEMDKLRDEMDAMPQKDPESMAQFRKKYQALMAKHHVNPLVGVLTPFSQIPVFLGFFWGLQNIAQYFPDYSTGGDFWFPDLSVADPTYALPVISSALMIASVEMGADAMPENWGEKARFGMRLFGLVMIPLTMNFSSGVLVYWVSSNTFTLVQSTAFRIPFIRSLAGLKPTAPKVQLVAATGATSPFQAAVQRAKEGAAINTHMHKPKKSAAKKN</sequence>
<dbReference type="NCBIfam" id="TIGR03592">
    <property type="entry name" value="yidC_oxa1_cterm"/>
    <property type="match status" value="1"/>
</dbReference>
<comment type="similarity">
    <text evidence="5">Belongs to the OXA1/ALB3/YidC family.</text>
</comment>